<proteinExistence type="predicted"/>
<sequence>MASPSTAVESDKIATGWLQLFSGILSLNDAVSAVQALETKARNVFALLDRWTAGIGAQKACPHVRKRVTVHCKLCVDLLAKMGISDGGRVDLNIRLSVNDILLAHRRLDTIAETLTRESLSPHPLLGLPDVVTCGHIMPLLDTITLVGSLSRTHPAVNTSPAIMAPDQLRITSKRPIHMTHQQMEAWRPRLRQAKRAVLRCPLTTSMARLVEGARASLMSLEAHTAEKEMDRAVEREGPDLTFCDRPFIFPLLESVVVTGAWGDVADMRSWRPSNLRSLEMHPAPRLPGEAEVPSPVYSGAEAWMRWCGSAKAGVHTATLGGWDLANAVAKLGPYLGHVKRLEGMVVGRPRYVIYYDVMQPSTALDALQATIKPPGGKLDLATIRELHGFRESCLAPRAKEDYSQSDFTFPVSLLIAMTDDDLRTYKPTLILLAPLATRVSFPTGLQPGLQVPMEIYRLLPLLTFSRAHTLALDEASEALEPLPQGLLSWFERPFPAVCTLDLAEGRGERGEAVVHQAVRSIKQLQTIRFWPDGSADDDSDSDEAKFGYSLPLCLRNYSGKGPLFHLQGHFADKERPWTLTVVSTGQTGEPADHIEERPISQRVQRITAQVTTVQARASDVFCSTYSPHEPGFVAALAAACLSAVTQLPSVDVIVLECTEGPVDEEDYEWHRWDDGIEWDEVSLASWSEAERQVRIDDVWAEEPPADPPTLLDAVELARVIVRDSVPERTVLFRSDMAARGFECVALPQLAVDCRIEIRRRGLSMPAAGQKRITDYFTPLTH</sequence>
<evidence type="ECO:0000313" key="2">
    <source>
        <dbReference type="Proteomes" id="UP000041254"/>
    </source>
</evidence>
<dbReference type="Proteomes" id="UP000041254">
    <property type="component" value="Unassembled WGS sequence"/>
</dbReference>
<keyword evidence="2" id="KW-1185">Reference proteome</keyword>
<protein>
    <submittedName>
        <fullName evidence="1">Uncharacterized protein</fullName>
    </submittedName>
</protein>
<dbReference type="InParanoid" id="A0A0G4GYT5"/>
<accession>A0A0G4GYT5</accession>
<gene>
    <name evidence="1" type="ORF">Vbra_10469</name>
</gene>
<organism evidence="1 2">
    <name type="scientific">Vitrella brassicaformis (strain CCMP3155)</name>
    <dbReference type="NCBI Taxonomy" id="1169540"/>
    <lineage>
        <taxon>Eukaryota</taxon>
        <taxon>Sar</taxon>
        <taxon>Alveolata</taxon>
        <taxon>Colpodellida</taxon>
        <taxon>Vitrellaceae</taxon>
        <taxon>Vitrella</taxon>
    </lineage>
</organism>
<evidence type="ECO:0000313" key="1">
    <source>
        <dbReference type="EMBL" id="CEM36372.1"/>
    </source>
</evidence>
<dbReference type="VEuPathDB" id="CryptoDB:Vbra_10469"/>
<dbReference type="PhylomeDB" id="A0A0G4GYT5"/>
<dbReference type="EMBL" id="CDMY01000887">
    <property type="protein sequence ID" value="CEM36372.1"/>
    <property type="molecule type" value="Genomic_DNA"/>
</dbReference>
<name>A0A0G4GYT5_VITBC</name>
<dbReference type="AlphaFoldDB" id="A0A0G4GYT5"/>
<reference evidence="1 2" key="1">
    <citation type="submission" date="2014-11" db="EMBL/GenBank/DDBJ databases">
        <authorList>
            <person name="Zhu J."/>
            <person name="Qi W."/>
            <person name="Song R."/>
        </authorList>
    </citation>
    <scope>NUCLEOTIDE SEQUENCE [LARGE SCALE GENOMIC DNA]</scope>
</reference>